<dbReference type="OrthoDB" id="140919at2"/>
<dbReference type="PRINTS" id="PR00662">
    <property type="entry name" value="G6PISOMERASE"/>
</dbReference>
<dbReference type="InterPro" id="IPR018189">
    <property type="entry name" value="Phosphoglucose_isomerase_CS"/>
</dbReference>
<keyword evidence="4 8" id="KW-0312">Gluconeogenesis</keyword>
<dbReference type="PROSITE" id="PS51463">
    <property type="entry name" value="P_GLUCOSE_ISOMERASE_3"/>
    <property type="match status" value="1"/>
</dbReference>
<dbReference type="GO" id="GO:0048029">
    <property type="term" value="F:monosaccharide binding"/>
    <property type="evidence" value="ECO:0007669"/>
    <property type="project" value="TreeGrafter"/>
</dbReference>
<comment type="similarity">
    <text evidence="2 8">Belongs to the GPI family.</text>
</comment>
<keyword evidence="6 8" id="KW-0413">Isomerase</keyword>
<evidence type="ECO:0000256" key="2">
    <source>
        <dbReference type="ARBA" id="ARBA00006604"/>
    </source>
</evidence>
<evidence type="ECO:0000256" key="3">
    <source>
        <dbReference type="ARBA" id="ARBA00011952"/>
    </source>
</evidence>
<gene>
    <name evidence="9" type="ordered locus">Psta_2907</name>
</gene>
<evidence type="ECO:0000313" key="9">
    <source>
        <dbReference type="EMBL" id="ADB17572.1"/>
    </source>
</evidence>
<dbReference type="EMBL" id="CP001848">
    <property type="protein sequence ID" value="ADB17572.1"/>
    <property type="molecule type" value="Genomic_DNA"/>
</dbReference>
<evidence type="ECO:0000256" key="5">
    <source>
        <dbReference type="ARBA" id="ARBA00023152"/>
    </source>
</evidence>
<protein>
    <recommendedName>
        <fullName evidence="3 8">Glucose-6-phosphate isomerase</fullName>
        <ecNumber evidence="3 8">5.3.1.9</ecNumber>
    </recommendedName>
</protein>
<dbReference type="STRING" id="530564.Psta_2907"/>
<keyword evidence="10" id="KW-1185">Reference proteome</keyword>
<dbReference type="PANTHER" id="PTHR11469:SF1">
    <property type="entry name" value="GLUCOSE-6-PHOSPHATE ISOMERASE"/>
    <property type="match status" value="1"/>
</dbReference>
<dbReference type="GO" id="GO:0006094">
    <property type="term" value="P:gluconeogenesis"/>
    <property type="evidence" value="ECO:0007669"/>
    <property type="project" value="UniProtKB-KW"/>
</dbReference>
<dbReference type="EC" id="5.3.1.9" evidence="3 8"/>
<dbReference type="GO" id="GO:0005829">
    <property type="term" value="C:cytosol"/>
    <property type="evidence" value="ECO:0007669"/>
    <property type="project" value="TreeGrafter"/>
</dbReference>
<dbReference type="CDD" id="cd05015">
    <property type="entry name" value="SIS_PGI_1"/>
    <property type="match status" value="1"/>
</dbReference>
<evidence type="ECO:0000256" key="6">
    <source>
        <dbReference type="ARBA" id="ARBA00023235"/>
    </source>
</evidence>
<sequence length="471" mass="51299">MSSRSLLSFDPTGSFHPEYGIDPRDLEHLAPSLERARQEMLVDDEKEYASKQIPAHKQPLDAAFFSMPERLLAEYKADKTGSELGRILATAAMLKSQVDRVVVLGIGGSYMGARALMEGCCQPYYNELSRADRGGCPRIYFEGNNIDNDSSQGLLHLLGSKPATSVDDRWAIVVISKSGETLETAVAFRQFFAALEKSTGSREAAAKLVVPVTGTSGRLFDLSTAIGCQEKFPVPDGVGGRFSILSAVGLLPAAVMGLDIITLLEGAAAMNEHFRTAKPAENVVLKYVGLAHLMEMRRGANIRVLSVWAKSLESVGLWYDQLLAESLGKQLMGATPLTTVNTRDLHSRAQQHQQGKRDKLFTNVVLDKWRFDALKVGKSDLDQDKLNGLADKSLCELMSAAVEGTNAAYKEDGRPTADLKLPASDEWSLGQMFQMLMIATVVEGRLIGINPYGQPGVQKYKAAMQKILAGK</sequence>
<proteinExistence type="inferred from homology"/>
<dbReference type="InterPro" id="IPR035476">
    <property type="entry name" value="SIS_PGI_1"/>
</dbReference>
<comment type="catalytic activity">
    <reaction evidence="7 8">
        <text>alpha-D-glucose 6-phosphate = beta-D-fructose 6-phosphate</text>
        <dbReference type="Rhea" id="RHEA:11816"/>
        <dbReference type="ChEBI" id="CHEBI:57634"/>
        <dbReference type="ChEBI" id="CHEBI:58225"/>
        <dbReference type="EC" id="5.3.1.9"/>
    </reaction>
</comment>
<evidence type="ECO:0000256" key="7">
    <source>
        <dbReference type="ARBA" id="ARBA00029321"/>
    </source>
</evidence>
<dbReference type="GO" id="GO:0004347">
    <property type="term" value="F:glucose-6-phosphate isomerase activity"/>
    <property type="evidence" value="ECO:0007669"/>
    <property type="project" value="UniProtKB-EC"/>
</dbReference>
<dbReference type="CDD" id="cd05016">
    <property type="entry name" value="SIS_PGI_2"/>
    <property type="match status" value="1"/>
</dbReference>
<dbReference type="AlphaFoldDB" id="D2R8N1"/>
<evidence type="ECO:0000256" key="8">
    <source>
        <dbReference type="RuleBase" id="RU000612"/>
    </source>
</evidence>
<accession>D2R8N1</accession>
<dbReference type="PANTHER" id="PTHR11469">
    <property type="entry name" value="GLUCOSE-6-PHOSPHATE ISOMERASE"/>
    <property type="match status" value="1"/>
</dbReference>
<dbReference type="GO" id="GO:0097367">
    <property type="term" value="F:carbohydrate derivative binding"/>
    <property type="evidence" value="ECO:0007669"/>
    <property type="project" value="InterPro"/>
</dbReference>
<comment type="pathway">
    <text evidence="1 8">Carbohydrate degradation; glycolysis; D-glyceraldehyde 3-phosphate and glycerone phosphate from D-glucose: step 2/4.</text>
</comment>
<dbReference type="GO" id="GO:0006096">
    <property type="term" value="P:glycolytic process"/>
    <property type="evidence" value="ECO:0007669"/>
    <property type="project" value="UniProtKB-UniPathway"/>
</dbReference>
<organism evidence="9 10">
    <name type="scientific">Pirellula staleyi (strain ATCC 27377 / DSM 6068 / ICPB 4128)</name>
    <name type="common">Pirella staleyi</name>
    <dbReference type="NCBI Taxonomy" id="530564"/>
    <lineage>
        <taxon>Bacteria</taxon>
        <taxon>Pseudomonadati</taxon>
        <taxon>Planctomycetota</taxon>
        <taxon>Planctomycetia</taxon>
        <taxon>Pirellulales</taxon>
        <taxon>Pirellulaceae</taxon>
        <taxon>Pirellula</taxon>
    </lineage>
</organism>
<dbReference type="eggNOG" id="COG0166">
    <property type="taxonomic scope" value="Bacteria"/>
</dbReference>
<dbReference type="Gene3D" id="3.40.50.10490">
    <property type="entry name" value="Glucose-6-phosphate isomerase like protein, domain 1"/>
    <property type="match status" value="2"/>
</dbReference>
<dbReference type="SUPFAM" id="SSF53697">
    <property type="entry name" value="SIS domain"/>
    <property type="match status" value="1"/>
</dbReference>
<dbReference type="Pfam" id="PF00342">
    <property type="entry name" value="PGI"/>
    <property type="match status" value="1"/>
</dbReference>
<keyword evidence="5 8" id="KW-0324">Glycolysis</keyword>
<dbReference type="InterPro" id="IPR001672">
    <property type="entry name" value="G6P_Isomerase"/>
</dbReference>
<evidence type="ECO:0000313" key="10">
    <source>
        <dbReference type="Proteomes" id="UP000001887"/>
    </source>
</evidence>
<evidence type="ECO:0000256" key="1">
    <source>
        <dbReference type="ARBA" id="ARBA00004926"/>
    </source>
</evidence>
<evidence type="ECO:0000256" key="4">
    <source>
        <dbReference type="ARBA" id="ARBA00022432"/>
    </source>
</evidence>
<dbReference type="InterPro" id="IPR035482">
    <property type="entry name" value="SIS_PGI_2"/>
</dbReference>
<dbReference type="Proteomes" id="UP000001887">
    <property type="component" value="Chromosome"/>
</dbReference>
<dbReference type="UniPathway" id="UPA00109">
    <property type="reaction ID" value="UER00181"/>
</dbReference>
<dbReference type="KEGG" id="psl:Psta_2907"/>
<name>D2R8N1_PIRSD</name>
<dbReference type="HOGENOM" id="CLU_037303_0_1_0"/>
<dbReference type="PROSITE" id="PS00765">
    <property type="entry name" value="P_GLUCOSE_ISOMERASE_1"/>
    <property type="match status" value="1"/>
</dbReference>
<reference evidence="9 10" key="1">
    <citation type="journal article" date="2009" name="Stand. Genomic Sci.">
        <title>Complete genome sequence of Pirellula staleyi type strain (ATCC 27377).</title>
        <authorList>
            <person name="Clum A."/>
            <person name="Tindall B.J."/>
            <person name="Sikorski J."/>
            <person name="Ivanova N."/>
            <person name="Mavrommatis K."/>
            <person name="Lucas S."/>
            <person name="Glavina del Rio T."/>
            <person name="Nolan M."/>
            <person name="Chen F."/>
            <person name="Tice H."/>
            <person name="Pitluck S."/>
            <person name="Cheng J.F."/>
            <person name="Chertkov O."/>
            <person name="Brettin T."/>
            <person name="Han C."/>
            <person name="Detter J.C."/>
            <person name="Kuske C."/>
            <person name="Bruce D."/>
            <person name="Goodwin L."/>
            <person name="Ovchinikova G."/>
            <person name="Pati A."/>
            <person name="Mikhailova N."/>
            <person name="Chen A."/>
            <person name="Palaniappan K."/>
            <person name="Land M."/>
            <person name="Hauser L."/>
            <person name="Chang Y.J."/>
            <person name="Jeffries C.D."/>
            <person name="Chain P."/>
            <person name="Rohde M."/>
            <person name="Goker M."/>
            <person name="Bristow J."/>
            <person name="Eisen J.A."/>
            <person name="Markowitz V."/>
            <person name="Hugenholtz P."/>
            <person name="Kyrpides N.C."/>
            <person name="Klenk H.P."/>
            <person name="Lapidus A."/>
        </authorList>
    </citation>
    <scope>NUCLEOTIDE SEQUENCE [LARGE SCALE GENOMIC DNA]</scope>
    <source>
        <strain evidence="10">ATCC 27377 / DSM 6068 / ICPB 4128</strain>
    </source>
</reference>
<dbReference type="GO" id="GO:0051156">
    <property type="term" value="P:glucose 6-phosphate metabolic process"/>
    <property type="evidence" value="ECO:0007669"/>
    <property type="project" value="TreeGrafter"/>
</dbReference>
<dbReference type="InterPro" id="IPR046348">
    <property type="entry name" value="SIS_dom_sf"/>
</dbReference>